<gene>
    <name evidence="2" type="ORF">ARMOST_16087</name>
</gene>
<protein>
    <submittedName>
        <fullName evidence="2">Uncharacterized protein</fullName>
    </submittedName>
</protein>
<accession>A0A284RV95</accession>
<sequence>MWIYSKHGNTFQISFPSVHHDRHAGLQGIGRYPPKESLWTTMLSHLRKANCPTSSRLAASIAKNHSLASSSNPRKPSGCLVRLISQRVSLTMYQLPGCMHSNMDNFLFEIALWESRNVLVFKTSGCCRFTLDTTTRQNGSRQNLPYISSSRTVDMEPAPDVS</sequence>
<dbReference type="Proteomes" id="UP000219338">
    <property type="component" value="Unassembled WGS sequence"/>
</dbReference>
<keyword evidence="3" id="KW-1185">Reference proteome</keyword>
<dbReference type="EMBL" id="FUEG01000017">
    <property type="protein sequence ID" value="SJL12657.1"/>
    <property type="molecule type" value="Genomic_DNA"/>
</dbReference>
<feature type="region of interest" description="Disordered" evidence="1">
    <location>
        <begin position="140"/>
        <end position="162"/>
    </location>
</feature>
<evidence type="ECO:0000313" key="3">
    <source>
        <dbReference type="Proteomes" id="UP000219338"/>
    </source>
</evidence>
<organism evidence="2 3">
    <name type="scientific">Armillaria ostoyae</name>
    <name type="common">Armillaria root rot fungus</name>
    <dbReference type="NCBI Taxonomy" id="47428"/>
    <lineage>
        <taxon>Eukaryota</taxon>
        <taxon>Fungi</taxon>
        <taxon>Dikarya</taxon>
        <taxon>Basidiomycota</taxon>
        <taxon>Agaricomycotina</taxon>
        <taxon>Agaricomycetes</taxon>
        <taxon>Agaricomycetidae</taxon>
        <taxon>Agaricales</taxon>
        <taxon>Marasmiineae</taxon>
        <taxon>Physalacriaceae</taxon>
        <taxon>Armillaria</taxon>
    </lineage>
</organism>
<reference evidence="3" key="1">
    <citation type="journal article" date="2017" name="Nat. Ecol. Evol.">
        <title>Genome expansion and lineage-specific genetic innovations in the forest pathogenic fungi Armillaria.</title>
        <authorList>
            <person name="Sipos G."/>
            <person name="Prasanna A.N."/>
            <person name="Walter M.C."/>
            <person name="O'Connor E."/>
            <person name="Balint B."/>
            <person name="Krizsan K."/>
            <person name="Kiss B."/>
            <person name="Hess J."/>
            <person name="Varga T."/>
            <person name="Slot J."/>
            <person name="Riley R."/>
            <person name="Boka B."/>
            <person name="Rigling D."/>
            <person name="Barry K."/>
            <person name="Lee J."/>
            <person name="Mihaltcheva S."/>
            <person name="LaButti K."/>
            <person name="Lipzen A."/>
            <person name="Waldron R."/>
            <person name="Moloney N.M."/>
            <person name="Sperisen C."/>
            <person name="Kredics L."/>
            <person name="Vagvoelgyi C."/>
            <person name="Patrignani A."/>
            <person name="Fitzpatrick D."/>
            <person name="Nagy I."/>
            <person name="Doyle S."/>
            <person name="Anderson J.B."/>
            <person name="Grigoriev I.V."/>
            <person name="Gueldener U."/>
            <person name="Muensterkoetter M."/>
            <person name="Nagy L.G."/>
        </authorList>
    </citation>
    <scope>NUCLEOTIDE SEQUENCE [LARGE SCALE GENOMIC DNA]</scope>
    <source>
        <strain evidence="3">C18/9</strain>
    </source>
</reference>
<evidence type="ECO:0000256" key="1">
    <source>
        <dbReference type="SAM" id="MobiDB-lite"/>
    </source>
</evidence>
<evidence type="ECO:0000313" key="2">
    <source>
        <dbReference type="EMBL" id="SJL12657.1"/>
    </source>
</evidence>
<dbReference type="AlphaFoldDB" id="A0A284RV95"/>
<feature type="compositionally biased region" description="Polar residues" evidence="1">
    <location>
        <begin position="140"/>
        <end position="152"/>
    </location>
</feature>
<name>A0A284RV95_ARMOS</name>
<proteinExistence type="predicted"/>